<dbReference type="EMBL" id="QPFP01000222">
    <property type="protein sequence ID" value="TEB18833.1"/>
    <property type="molecule type" value="Genomic_DNA"/>
</dbReference>
<proteinExistence type="predicted"/>
<sequence>RDGLISARYLLRIKHRHCDLIVLDEGTSALDPITESKVFESLNRCRSGKTMILVTHRIGMFAQQADRIICMDGGQVIQNGNHDELM</sequence>
<organism evidence="1 2">
    <name type="scientific">Coprinellus micaceus</name>
    <name type="common">Glistening ink-cap mushroom</name>
    <name type="synonym">Coprinus micaceus</name>
    <dbReference type="NCBI Taxonomy" id="71717"/>
    <lineage>
        <taxon>Eukaryota</taxon>
        <taxon>Fungi</taxon>
        <taxon>Dikarya</taxon>
        <taxon>Basidiomycota</taxon>
        <taxon>Agaricomycotina</taxon>
        <taxon>Agaricomycetes</taxon>
        <taxon>Agaricomycetidae</taxon>
        <taxon>Agaricales</taxon>
        <taxon>Agaricineae</taxon>
        <taxon>Psathyrellaceae</taxon>
        <taxon>Coprinellus</taxon>
    </lineage>
</organism>
<dbReference type="OrthoDB" id="6500128at2759"/>
<keyword evidence="1" id="KW-0378">Hydrolase</keyword>
<dbReference type="InterPro" id="IPR039421">
    <property type="entry name" value="Type_1_exporter"/>
</dbReference>
<feature type="non-terminal residue" evidence="1">
    <location>
        <position position="1"/>
    </location>
</feature>
<dbReference type="STRING" id="71717.A0A4Y7SB43"/>
<dbReference type="InterPro" id="IPR027417">
    <property type="entry name" value="P-loop_NTPase"/>
</dbReference>
<keyword evidence="2" id="KW-1185">Reference proteome</keyword>
<evidence type="ECO:0000313" key="1">
    <source>
        <dbReference type="EMBL" id="TEB18833.1"/>
    </source>
</evidence>
<dbReference type="PANTHER" id="PTHR43394">
    <property type="entry name" value="ATP-DEPENDENT PERMEASE MDL1, MITOCHONDRIAL"/>
    <property type="match status" value="1"/>
</dbReference>
<dbReference type="GO" id="GO:0015421">
    <property type="term" value="F:ABC-type oligopeptide transporter activity"/>
    <property type="evidence" value="ECO:0007669"/>
    <property type="project" value="TreeGrafter"/>
</dbReference>
<dbReference type="SUPFAM" id="SSF52540">
    <property type="entry name" value="P-loop containing nucleoside triphosphate hydrolases"/>
    <property type="match status" value="1"/>
</dbReference>
<feature type="non-terminal residue" evidence="1">
    <location>
        <position position="86"/>
    </location>
</feature>
<dbReference type="Proteomes" id="UP000298030">
    <property type="component" value="Unassembled WGS sequence"/>
</dbReference>
<dbReference type="PANTHER" id="PTHR43394:SF1">
    <property type="entry name" value="ATP-BINDING CASSETTE SUB-FAMILY B MEMBER 10, MITOCHONDRIAL"/>
    <property type="match status" value="1"/>
</dbReference>
<dbReference type="GO" id="GO:0016787">
    <property type="term" value="F:hydrolase activity"/>
    <property type="evidence" value="ECO:0007669"/>
    <property type="project" value="UniProtKB-KW"/>
</dbReference>
<gene>
    <name evidence="1" type="ORF">FA13DRAFT_1588802</name>
</gene>
<protein>
    <submittedName>
        <fullName evidence="1">P-loop containing nucleoside triphosphate hydrolase protein</fullName>
    </submittedName>
</protein>
<dbReference type="Gene3D" id="3.40.50.300">
    <property type="entry name" value="P-loop containing nucleotide triphosphate hydrolases"/>
    <property type="match status" value="1"/>
</dbReference>
<name>A0A4Y7SB43_COPMI</name>
<evidence type="ECO:0000313" key="2">
    <source>
        <dbReference type="Proteomes" id="UP000298030"/>
    </source>
</evidence>
<comment type="caution">
    <text evidence="1">The sequence shown here is derived from an EMBL/GenBank/DDBJ whole genome shotgun (WGS) entry which is preliminary data.</text>
</comment>
<dbReference type="AlphaFoldDB" id="A0A4Y7SB43"/>
<reference evidence="1 2" key="1">
    <citation type="journal article" date="2019" name="Nat. Ecol. Evol.">
        <title>Megaphylogeny resolves global patterns of mushroom evolution.</title>
        <authorList>
            <person name="Varga T."/>
            <person name="Krizsan K."/>
            <person name="Foldi C."/>
            <person name="Dima B."/>
            <person name="Sanchez-Garcia M."/>
            <person name="Sanchez-Ramirez S."/>
            <person name="Szollosi G.J."/>
            <person name="Szarkandi J.G."/>
            <person name="Papp V."/>
            <person name="Albert L."/>
            <person name="Andreopoulos W."/>
            <person name="Angelini C."/>
            <person name="Antonin V."/>
            <person name="Barry K.W."/>
            <person name="Bougher N.L."/>
            <person name="Buchanan P."/>
            <person name="Buyck B."/>
            <person name="Bense V."/>
            <person name="Catcheside P."/>
            <person name="Chovatia M."/>
            <person name="Cooper J."/>
            <person name="Damon W."/>
            <person name="Desjardin D."/>
            <person name="Finy P."/>
            <person name="Geml J."/>
            <person name="Haridas S."/>
            <person name="Hughes K."/>
            <person name="Justo A."/>
            <person name="Karasinski D."/>
            <person name="Kautmanova I."/>
            <person name="Kiss B."/>
            <person name="Kocsube S."/>
            <person name="Kotiranta H."/>
            <person name="LaButti K.M."/>
            <person name="Lechner B.E."/>
            <person name="Liimatainen K."/>
            <person name="Lipzen A."/>
            <person name="Lukacs Z."/>
            <person name="Mihaltcheva S."/>
            <person name="Morgado L.N."/>
            <person name="Niskanen T."/>
            <person name="Noordeloos M.E."/>
            <person name="Ohm R.A."/>
            <person name="Ortiz-Santana B."/>
            <person name="Ovrebo C."/>
            <person name="Racz N."/>
            <person name="Riley R."/>
            <person name="Savchenko A."/>
            <person name="Shiryaev A."/>
            <person name="Soop K."/>
            <person name="Spirin V."/>
            <person name="Szebenyi C."/>
            <person name="Tomsovsky M."/>
            <person name="Tulloss R.E."/>
            <person name="Uehling J."/>
            <person name="Grigoriev I.V."/>
            <person name="Vagvolgyi C."/>
            <person name="Papp T."/>
            <person name="Martin F.M."/>
            <person name="Miettinen O."/>
            <person name="Hibbett D.S."/>
            <person name="Nagy L.G."/>
        </authorList>
    </citation>
    <scope>NUCLEOTIDE SEQUENCE [LARGE SCALE GENOMIC DNA]</scope>
    <source>
        <strain evidence="1 2">FP101781</strain>
    </source>
</reference>
<accession>A0A4Y7SB43</accession>